<evidence type="ECO:0000256" key="5">
    <source>
        <dbReference type="SAM" id="Phobius"/>
    </source>
</evidence>
<dbReference type="Proteomes" id="UP001367676">
    <property type="component" value="Unassembled WGS sequence"/>
</dbReference>
<reference evidence="6 7" key="1">
    <citation type="submission" date="2024-03" db="EMBL/GenBank/DDBJ databases">
        <title>Adaptation during the transition from Ophiocordyceps entomopathogen to insect associate is accompanied by gene loss and intensified selection.</title>
        <authorList>
            <person name="Ward C.M."/>
            <person name="Onetto C.A."/>
            <person name="Borneman A.R."/>
        </authorList>
    </citation>
    <scope>NUCLEOTIDE SEQUENCE [LARGE SCALE GENOMIC DNA]</scope>
    <source>
        <strain evidence="6">AWRI1</strain>
        <tissue evidence="6">Single Adult Female</tissue>
    </source>
</reference>
<comment type="caution">
    <text evidence="6">The sequence shown here is derived from an EMBL/GenBank/DDBJ whole genome shotgun (WGS) entry which is preliminary data.</text>
</comment>
<proteinExistence type="predicted"/>
<dbReference type="PANTHER" id="PTHR23507:SF1">
    <property type="entry name" value="FI18259P1-RELATED"/>
    <property type="match status" value="1"/>
</dbReference>
<sequence length="282" mass="31981">MRTARRASTSITAIFKPYISFEPAYALFLLSHKLSELVRTNLYLQKKCRRQMNFEPDLETPCDDERGGIDFVASVNSKSLFVANLTATALVVVLAAKCDKSKGSRKFSILLPVVLRTIQLVSMCLQSYFWKWSVWFAALNEGSCNFGIVFGVGSMVYVCSISTNEERIFRMTLLHVLDISATIISSGSSGFLLRKFGFLNTYILCTIFSSVSMIHLALFLKDTVTESQQEKRGWAKSLIEFFNPRSLIEAFELFFKKRKRNDRIVICILSLISILAWSTYLG</sequence>
<keyword evidence="3 5" id="KW-1133">Transmembrane helix</keyword>
<keyword evidence="7" id="KW-1185">Reference proteome</keyword>
<dbReference type="AlphaFoldDB" id="A0AAN9TC66"/>
<dbReference type="SUPFAM" id="SSF103473">
    <property type="entry name" value="MFS general substrate transporter"/>
    <property type="match status" value="1"/>
</dbReference>
<evidence type="ECO:0000256" key="4">
    <source>
        <dbReference type="ARBA" id="ARBA00023136"/>
    </source>
</evidence>
<dbReference type="PANTHER" id="PTHR23507">
    <property type="entry name" value="ZGC:174356"/>
    <property type="match status" value="1"/>
</dbReference>
<keyword evidence="2 5" id="KW-0812">Transmembrane</keyword>
<evidence type="ECO:0008006" key="8">
    <source>
        <dbReference type="Google" id="ProtNLM"/>
    </source>
</evidence>
<feature type="transmembrane region" description="Helical" evidence="5">
    <location>
        <begin position="171"/>
        <end position="193"/>
    </location>
</feature>
<gene>
    <name evidence="6" type="ORF">V9T40_013998</name>
</gene>
<evidence type="ECO:0000256" key="2">
    <source>
        <dbReference type="ARBA" id="ARBA00022692"/>
    </source>
</evidence>
<dbReference type="Gene3D" id="1.20.1250.20">
    <property type="entry name" value="MFS general substrate transporter like domains"/>
    <property type="match status" value="1"/>
</dbReference>
<feature type="transmembrane region" description="Helical" evidence="5">
    <location>
        <begin position="108"/>
        <end position="129"/>
    </location>
</feature>
<name>A0AAN9TC66_9HEMI</name>
<feature type="transmembrane region" description="Helical" evidence="5">
    <location>
        <begin position="264"/>
        <end position="281"/>
    </location>
</feature>
<evidence type="ECO:0000313" key="7">
    <source>
        <dbReference type="Proteomes" id="UP001367676"/>
    </source>
</evidence>
<dbReference type="InterPro" id="IPR036259">
    <property type="entry name" value="MFS_trans_sf"/>
</dbReference>
<feature type="transmembrane region" description="Helical" evidence="5">
    <location>
        <begin position="135"/>
        <end position="159"/>
    </location>
</feature>
<accession>A0AAN9TC66</accession>
<organism evidence="6 7">
    <name type="scientific">Parthenolecanium corni</name>
    <dbReference type="NCBI Taxonomy" id="536013"/>
    <lineage>
        <taxon>Eukaryota</taxon>
        <taxon>Metazoa</taxon>
        <taxon>Ecdysozoa</taxon>
        <taxon>Arthropoda</taxon>
        <taxon>Hexapoda</taxon>
        <taxon>Insecta</taxon>
        <taxon>Pterygota</taxon>
        <taxon>Neoptera</taxon>
        <taxon>Paraneoptera</taxon>
        <taxon>Hemiptera</taxon>
        <taxon>Sternorrhyncha</taxon>
        <taxon>Coccoidea</taxon>
        <taxon>Coccidae</taxon>
        <taxon>Parthenolecanium</taxon>
    </lineage>
</organism>
<feature type="transmembrane region" description="Helical" evidence="5">
    <location>
        <begin position="199"/>
        <end position="220"/>
    </location>
</feature>
<dbReference type="GO" id="GO:0016020">
    <property type="term" value="C:membrane"/>
    <property type="evidence" value="ECO:0007669"/>
    <property type="project" value="UniProtKB-SubCell"/>
</dbReference>
<evidence type="ECO:0000313" key="6">
    <source>
        <dbReference type="EMBL" id="KAK7582553.1"/>
    </source>
</evidence>
<feature type="transmembrane region" description="Helical" evidence="5">
    <location>
        <begin position="79"/>
        <end position="96"/>
    </location>
</feature>
<evidence type="ECO:0000256" key="3">
    <source>
        <dbReference type="ARBA" id="ARBA00022989"/>
    </source>
</evidence>
<protein>
    <recommendedName>
        <fullName evidence="8">Adenylate cyclase</fullName>
    </recommendedName>
</protein>
<evidence type="ECO:0000256" key="1">
    <source>
        <dbReference type="ARBA" id="ARBA00004141"/>
    </source>
</evidence>
<comment type="subcellular location">
    <subcellularLocation>
        <location evidence="1">Membrane</location>
        <topology evidence="1">Multi-pass membrane protein</topology>
    </subcellularLocation>
</comment>
<dbReference type="EMBL" id="JBBCAQ010000033">
    <property type="protein sequence ID" value="KAK7582553.1"/>
    <property type="molecule type" value="Genomic_DNA"/>
</dbReference>
<keyword evidence="4 5" id="KW-0472">Membrane</keyword>
<dbReference type="GO" id="GO:0022857">
    <property type="term" value="F:transmembrane transporter activity"/>
    <property type="evidence" value="ECO:0007669"/>
    <property type="project" value="TreeGrafter"/>
</dbReference>